<feature type="domain" description="KATNIP" evidence="2">
    <location>
        <begin position="11"/>
        <end position="152"/>
    </location>
</feature>
<gene>
    <name evidence="3" type="ORF">PENTCL1PPCAC_23059</name>
</gene>
<comment type="caution">
    <text evidence="3">The sequence shown here is derived from an EMBL/GenBank/DDBJ whole genome shotgun (WGS) entry which is preliminary data.</text>
</comment>
<sequence>MEESETSKVENGNDQTATFSEIPTLPRGSSLSLRLLSNWGDSSFIGLTGVEIFLESGRRATVNEVSTSSRSHEGELRSVGDLSHFGHSSWRSRLLNGETPITIDLKVENGGESIAMLRIWNYNESRVHATRGIREVEIELDGSLIFRGVISPAFDGDEGDSGETILFTTCDSILESIAENDVCLLTDALNSSLSLRPTSAVNGIVPQRPITAERSCVKEEKGKILGREKSLEKEEKEEASGLVKVLNLTLESTWGIGEVIGLTGVEFFDYSGEVIPNSLIESVTAEGASADLNRLINGRNLTRSKEDIVWNYNGSVELSYAGVRNLRIHSSGRTKRRVVLRKAVGYTYFDFVQDVTFDRRIELAHAAIDRPMSKCANGFIYQLIILSTWGDEFYVGLNGIELRDAEGRLIPLKPNNLAAFPESVNILPQVNDDPRRSENLMNGINEESASNSWLTPVLPNRCPRVFFVFDLPTLISKMVIFNYRKTPERGVRHLSISVDDDIVWSGEIPRGSITENGKIDIGLREGTEG</sequence>
<name>A0AAV5U3S0_9BILA</name>
<protein>
    <recommendedName>
        <fullName evidence="2">KATNIP domain-containing protein</fullName>
    </recommendedName>
</protein>
<feature type="compositionally biased region" description="Polar residues" evidence="1">
    <location>
        <begin position="9"/>
        <end position="21"/>
    </location>
</feature>
<feature type="domain" description="KATNIP" evidence="2">
    <location>
        <begin position="309"/>
        <end position="508"/>
    </location>
</feature>
<feature type="non-terminal residue" evidence="3">
    <location>
        <position position="529"/>
    </location>
</feature>
<proteinExistence type="predicted"/>
<evidence type="ECO:0000259" key="2">
    <source>
        <dbReference type="Pfam" id="PF14652"/>
    </source>
</evidence>
<evidence type="ECO:0000256" key="1">
    <source>
        <dbReference type="SAM" id="MobiDB-lite"/>
    </source>
</evidence>
<accession>A0AAV5U3S0</accession>
<dbReference type="PANTHER" id="PTHR21534">
    <property type="entry name" value="KATANIN-INTERACTING PROTEIN"/>
    <property type="match status" value="1"/>
</dbReference>
<feature type="region of interest" description="Disordered" evidence="1">
    <location>
        <begin position="1"/>
        <end position="23"/>
    </location>
</feature>
<evidence type="ECO:0000313" key="3">
    <source>
        <dbReference type="EMBL" id="GMT00885.1"/>
    </source>
</evidence>
<evidence type="ECO:0000313" key="4">
    <source>
        <dbReference type="Proteomes" id="UP001432027"/>
    </source>
</evidence>
<dbReference type="AlphaFoldDB" id="A0AAV5U3S0"/>
<reference evidence="3" key="1">
    <citation type="submission" date="2023-10" db="EMBL/GenBank/DDBJ databases">
        <title>Genome assembly of Pristionchus species.</title>
        <authorList>
            <person name="Yoshida K."/>
            <person name="Sommer R.J."/>
        </authorList>
    </citation>
    <scope>NUCLEOTIDE SEQUENCE</scope>
    <source>
        <strain evidence="3">RS0144</strain>
    </source>
</reference>
<dbReference type="Proteomes" id="UP001432027">
    <property type="component" value="Unassembled WGS sequence"/>
</dbReference>
<dbReference type="Pfam" id="PF14652">
    <property type="entry name" value="DUF4457"/>
    <property type="match status" value="2"/>
</dbReference>
<dbReference type="EMBL" id="BTSX01000005">
    <property type="protein sequence ID" value="GMT00885.1"/>
    <property type="molecule type" value="Genomic_DNA"/>
</dbReference>
<dbReference type="InterPro" id="IPR027859">
    <property type="entry name" value="KATNIP_dom"/>
</dbReference>
<dbReference type="PANTHER" id="PTHR21534:SF0">
    <property type="entry name" value="KATANIN-INTERACTING PROTEIN"/>
    <property type="match status" value="1"/>
</dbReference>
<organism evidence="3 4">
    <name type="scientific">Pristionchus entomophagus</name>
    <dbReference type="NCBI Taxonomy" id="358040"/>
    <lineage>
        <taxon>Eukaryota</taxon>
        <taxon>Metazoa</taxon>
        <taxon>Ecdysozoa</taxon>
        <taxon>Nematoda</taxon>
        <taxon>Chromadorea</taxon>
        <taxon>Rhabditida</taxon>
        <taxon>Rhabditina</taxon>
        <taxon>Diplogasteromorpha</taxon>
        <taxon>Diplogasteroidea</taxon>
        <taxon>Neodiplogasteridae</taxon>
        <taxon>Pristionchus</taxon>
    </lineage>
</organism>
<dbReference type="InterPro" id="IPR026704">
    <property type="entry name" value="KATNIP"/>
</dbReference>
<keyword evidence="4" id="KW-1185">Reference proteome</keyword>